<comment type="caution">
    <text evidence="2">The sequence shown here is derived from an EMBL/GenBank/DDBJ whole genome shotgun (WGS) entry which is preliminary data.</text>
</comment>
<dbReference type="Pfam" id="PF06782">
    <property type="entry name" value="UPF0236"/>
    <property type="match status" value="1"/>
</dbReference>
<organism evidence="2 3">
    <name type="scientific">Streptococcus canis</name>
    <dbReference type="NCBI Taxonomy" id="1329"/>
    <lineage>
        <taxon>Bacteria</taxon>
        <taxon>Bacillati</taxon>
        <taxon>Bacillota</taxon>
        <taxon>Bacilli</taxon>
        <taxon>Lactobacillales</taxon>
        <taxon>Streptococcaceae</taxon>
        <taxon>Streptococcus</taxon>
    </lineage>
</organism>
<gene>
    <name evidence="2" type="ORF">KB584_12165</name>
</gene>
<dbReference type="Proteomes" id="UP001186118">
    <property type="component" value="Unassembled WGS sequence"/>
</dbReference>
<dbReference type="RefSeq" id="WP_317610742.1">
    <property type="nucleotide sequence ID" value="NZ_JAGQEX010000077.1"/>
</dbReference>
<evidence type="ECO:0000313" key="2">
    <source>
        <dbReference type="EMBL" id="MDV5978140.1"/>
    </source>
</evidence>
<feature type="non-terminal residue" evidence="2">
    <location>
        <position position="261"/>
    </location>
</feature>
<evidence type="ECO:0000313" key="3">
    <source>
        <dbReference type="Proteomes" id="UP001186118"/>
    </source>
</evidence>
<name>A0AAE4Q6Z6_STRCB</name>
<dbReference type="InterPro" id="IPR009620">
    <property type="entry name" value="UPF0236"/>
</dbReference>
<protein>
    <submittedName>
        <fullName evidence="2">UPF0236 family protein</fullName>
    </submittedName>
</protein>
<sequence>IPEISEILKSSKHLSELEEAIISLMRDEISASLSASLESLDKELVQTHLSEGWEIDRLEERQLTFSFGMVSFKRRRIRKAGEKSFLPLDKALGLEQRQRFSPGIKEKISELATGMTFRKASETLELLTDIAMSHQTVHKITQGVAEKVSDSRLADVQQLKKPKVLYIEADGIWIGSQEKQKQLEFKRGFIHEGVMKKGKRGSLNNPVYFGTFGSSHDLFQTLSDYLSEHYDLRETLIIANSDGGSGYESNRFEAILGRYRR</sequence>
<reference evidence="2" key="1">
    <citation type="submission" date="2021-04" db="EMBL/GenBank/DDBJ databases">
        <title>Draft genomes of 20 S. canis strains.</title>
        <authorList>
            <person name="Pagnossin D."/>
            <person name="Weir W."/>
            <person name="Smith A."/>
            <person name="Ure R."/>
            <person name="Oravcova K."/>
        </authorList>
    </citation>
    <scope>NUCLEOTIDE SEQUENCE</scope>
    <source>
        <strain evidence="2">284</strain>
    </source>
</reference>
<proteinExistence type="inferred from homology"/>
<feature type="non-terminal residue" evidence="2">
    <location>
        <position position="1"/>
    </location>
</feature>
<comment type="similarity">
    <text evidence="1">Belongs to the UPF0236 family.</text>
</comment>
<evidence type="ECO:0000256" key="1">
    <source>
        <dbReference type="ARBA" id="ARBA00006539"/>
    </source>
</evidence>
<dbReference type="AlphaFoldDB" id="A0AAE4Q6Z6"/>
<accession>A0AAE4Q6Z6</accession>
<dbReference type="EMBL" id="JAGQEX010000077">
    <property type="protein sequence ID" value="MDV5978140.1"/>
    <property type="molecule type" value="Genomic_DNA"/>
</dbReference>